<dbReference type="SUPFAM" id="SSF81901">
    <property type="entry name" value="HCP-like"/>
    <property type="match status" value="1"/>
</dbReference>
<protein>
    <submittedName>
        <fullName evidence="1">15911_t:CDS:1</fullName>
    </submittedName>
</protein>
<dbReference type="InterPro" id="IPR006597">
    <property type="entry name" value="Sel1-like"/>
</dbReference>
<dbReference type="Gene3D" id="1.25.40.10">
    <property type="entry name" value="Tetratricopeptide repeat domain"/>
    <property type="match status" value="2"/>
</dbReference>
<dbReference type="SMART" id="SM00671">
    <property type="entry name" value="SEL1"/>
    <property type="match status" value="2"/>
</dbReference>
<proteinExistence type="predicted"/>
<comment type="caution">
    <text evidence="1">The sequence shown here is derived from an EMBL/GenBank/DDBJ whole genome shotgun (WGS) entry which is preliminary data.</text>
</comment>
<sequence>MSDREQYEKAIFYYNRKNYILAVKEFEKIVNCTKDSEYKDKANLNLGKCYMLGDSVLKDSKKASEIFLNLSSKSSYVQTQLHKDNDLQNYAKLGLAKCYEQDLNYKEAFRIYYELSNVLNSAKYELAHFYKEGSDGVTKNKEEAVKLYKDLTSNEEFKFGSIFDMMMNFLINTQRYT</sequence>
<name>A0ABM8VZS4_GIGMA</name>
<keyword evidence="2" id="KW-1185">Reference proteome</keyword>
<dbReference type="Pfam" id="PF08238">
    <property type="entry name" value="Sel1"/>
    <property type="match status" value="2"/>
</dbReference>
<dbReference type="InterPro" id="IPR011990">
    <property type="entry name" value="TPR-like_helical_dom_sf"/>
</dbReference>
<organism evidence="1 2">
    <name type="scientific">Gigaspora margarita</name>
    <dbReference type="NCBI Taxonomy" id="4874"/>
    <lineage>
        <taxon>Eukaryota</taxon>
        <taxon>Fungi</taxon>
        <taxon>Fungi incertae sedis</taxon>
        <taxon>Mucoromycota</taxon>
        <taxon>Glomeromycotina</taxon>
        <taxon>Glomeromycetes</taxon>
        <taxon>Diversisporales</taxon>
        <taxon>Gigasporaceae</taxon>
        <taxon>Gigaspora</taxon>
    </lineage>
</organism>
<gene>
    <name evidence="1" type="ORF">GMARGA_LOCUS1581</name>
</gene>
<evidence type="ECO:0000313" key="1">
    <source>
        <dbReference type="EMBL" id="CAG8488088.1"/>
    </source>
</evidence>
<evidence type="ECO:0000313" key="2">
    <source>
        <dbReference type="Proteomes" id="UP000789901"/>
    </source>
</evidence>
<dbReference type="Proteomes" id="UP000789901">
    <property type="component" value="Unassembled WGS sequence"/>
</dbReference>
<reference evidence="1 2" key="1">
    <citation type="submission" date="2021-06" db="EMBL/GenBank/DDBJ databases">
        <authorList>
            <person name="Kallberg Y."/>
            <person name="Tangrot J."/>
            <person name="Rosling A."/>
        </authorList>
    </citation>
    <scope>NUCLEOTIDE SEQUENCE [LARGE SCALE GENOMIC DNA]</scope>
    <source>
        <strain evidence="1 2">120-4 pot B 10/14</strain>
    </source>
</reference>
<accession>A0ABM8VZS4</accession>
<dbReference type="EMBL" id="CAJVQB010000425">
    <property type="protein sequence ID" value="CAG8488088.1"/>
    <property type="molecule type" value="Genomic_DNA"/>
</dbReference>